<gene>
    <name evidence="2" type="ORF">ROA7023_04620</name>
</gene>
<dbReference type="EMBL" id="FWFZ01000078">
    <property type="protein sequence ID" value="SLN77975.1"/>
    <property type="molecule type" value="Genomic_DNA"/>
</dbReference>
<dbReference type="Pfam" id="PF18753">
    <property type="entry name" value="Nmad2"/>
    <property type="match status" value="1"/>
</dbReference>
<evidence type="ECO:0000259" key="1">
    <source>
        <dbReference type="Pfam" id="PF18753"/>
    </source>
</evidence>
<organism evidence="2 3">
    <name type="scientific">Roseisalinus antarcticus</name>
    <dbReference type="NCBI Taxonomy" id="254357"/>
    <lineage>
        <taxon>Bacteria</taxon>
        <taxon>Pseudomonadati</taxon>
        <taxon>Pseudomonadota</taxon>
        <taxon>Alphaproteobacteria</taxon>
        <taxon>Rhodobacterales</taxon>
        <taxon>Roseobacteraceae</taxon>
        <taxon>Roseisalinus</taxon>
    </lineage>
</organism>
<evidence type="ECO:0000313" key="2">
    <source>
        <dbReference type="EMBL" id="SLN77975.1"/>
    </source>
</evidence>
<reference evidence="2 3" key="1">
    <citation type="submission" date="2017-03" db="EMBL/GenBank/DDBJ databases">
        <authorList>
            <person name="Afonso C.L."/>
            <person name="Miller P.J."/>
            <person name="Scott M.A."/>
            <person name="Spackman E."/>
            <person name="Goraichik I."/>
            <person name="Dimitrov K.M."/>
            <person name="Suarez D.L."/>
            <person name="Swayne D.E."/>
        </authorList>
    </citation>
    <scope>NUCLEOTIDE SEQUENCE [LARGE SCALE GENOMIC DNA]</scope>
    <source>
        <strain evidence="2 3">CECT 7023</strain>
    </source>
</reference>
<dbReference type="AlphaFoldDB" id="A0A1Y5U0Q0"/>
<protein>
    <recommendedName>
        <fullName evidence="1">Nucleotide modification associated domain-containing protein</fullName>
    </recommendedName>
</protein>
<dbReference type="Proteomes" id="UP000193900">
    <property type="component" value="Unassembled WGS sequence"/>
</dbReference>
<proteinExistence type="predicted"/>
<dbReference type="RefSeq" id="WP_143535724.1">
    <property type="nucleotide sequence ID" value="NZ_FWFZ01000078.1"/>
</dbReference>
<name>A0A1Y5U0Q0_9RHOB</name>
<sequence>MDRFYRYVLADDNGTAPCAQNGLLSLATCKPSIRRTAKAGDFIASFAPAPFPRDMLAYAARVAKVVDWPDYVAEHAYPARNDAVYGFSPNGDVLRLRPGYHPTDRHLHQDLSGPVLIFEPSETWYFGENPQALPAHLQWCSIGGKGSGSGRGHRVDDAELDEADSLLTWLKRTYAPGFHGEPRGKKTRGC</sequence>
<dbReference type="InterPro" id="IPR041180">
    <property type="entry name" value="Nmad2"/>
</dbReference>
<feature type="domain" description="Nucleotide modification associated" evidence="1">
    <location>
        <begin position="1"/>
        <end position="81"/>
    </location>
</feature>
<evidence type="ECO:0000313" key="3">
    <source>
        <dbReference type="Proteomes" id="UP000193900"/>
    </source>
</evidence>
<accession>A0A1Y5U0Q0</accession>
<dbReference type="OrthoDB" id="2080678at2"/>
<keyword evidence="3" id="KW-1185">Reference proteome</keyword>